<comment type="caution">
    <text evidence="1">The sequence shown here is derived from an EMBL/GenBank/DDBJ whole genome shotgun (WGS) entry which is preliminary data.</text>
</comment>
<sequence length="555" mass="63905">MDYSKMKSSIDRAILKSPLDVAAYDDKFALCRDYEGTEFRLAHEWNQALQEEIRAGLKLAVDTRDFKTAEEFDNLLFRSLLFCAPHYFDAYLQAVEYGKPLDKKFYLPRRHYLRRYVEGYQEVLEGKLDFLSISMPKRCGKSQLGINFTNMLSGKFPDRSTLMEGTGDDLVQSFYKGCLEYIQQPNDYHFYDIFPESKLVQTNADTKVINLLHKSRFPTVMCRSIDARQVGLSEATNLLYLDDCVEGREEAKNRQRLDDKWEVISGDIIGRAIEGTPIVICGTRYSLYDPIGHLQEEMQKQGKRCKIIETPALDPVTDESNFEYIREGRKVFTTQYFRDQREMLSAEQFESEFQQQPFEAKGILFPEASLNRYFELPVDREPDSIIAVCDTADKGADYCSMPIAAVYGDEVYIVDVVFDDSPPEVTKPECAKALMDNLVVAGTFESNNAGTYFARDVQQILIDRKYVCNIRTKRTISNKQTRIEFASDNIIKHFYFKDPSLYARNSQYAMFMKQVTTYTRSGKVPHDDAPDSLSLLENELRGLVGAKVEVFKRPC</sequence>
<reference evidence="1" key="1">
    <citation type="submission" date="2023-07" db="EMBL/GenBank/DDBJ databases">
        <title>Genomic Encyclopedia of Type Strains, Phase IV (KMG-IV): sequencing the most valuable type-strain genomes for metagenomic binning, comparative biology and taxonomic classification.</title>
        <authorList>
            <person name="Goeker M."/>
        </authorList>
    </citation>
    <scope>NUCLEOTIDE SEQUENCE</scope>
    <source>
        <strain evidence="1">DSM 19659</strain>
    </source>
</reference>
<protein>
    <submittedName>
        <fullName evidence="1">Phage terminase large subunit-like protein</fullName>
    </submittedName>
</protein>
<keyword evidence="2" id="KW-1185">Reference proteome</keyword>
<proteinExistence type="predicted"/>
<dbReference type="RefSeq" id="WP_307252596.1">
    <property type="nucleotide sequence ID" value="NZ_JAUSTO010000002.1"/>
</dbReference>
<gene>
    <name evidence="1" type="ORF">J2S20_000423</name>
</gene>
<evidence type="ECO:0000313" key="2">
    <source>
        <dbReference type="Proteomes" id="UP001241537"/>
    </source>
</evidence>
<name>A0AAE3V927_9FIRM</name>
<accession>A0AAE3V927</accession>
<evidence type="ECO:0000313" key="1">
    <source>
        <dbReference type="EMBL" id="MDQ0151743.1"/>
    </source>
</evidence>
<dbReference type="EMBL" id="JAUSTO010000002">
    <property type="protein sequence ID" value="MDQ0151743.1"/>
    <property type="molecule type" value="Genomic_DNA"/>
</dbReference>
<organism evidence="1 2">
    <name type="scientific">Moryella indoligenes</name>
    <dbReference type="NCBI Taxonomy" id="371674"/>
    <lineage>
        <taxon>Bacteria</taxon>
        <taxon>Bacillati</taxon>
        <taxon>Bacillota</taxon>
        <taxon>Clostridia</taxon>
        <taxon>Lachnospirales</taxon>
        <taxon>Lachnospiraceae</taxon>
        <taxon>Moryella</taxon>
    </lineage>
</organism>
<dbReference type="AlphaFoldDB" id="A0AAE3V927"/>
<dbReference type="Proteomes" id="UP001241537">
    <property type="component" value="Unassembled WGS sequence"/>
</dbReference>